<evidence type="ECO:0000259" key="2">
    <source>
        <dbReference type="Pfam" id="PF07624"/>
    </source>
</evidence>
<sequence>MGHQLFRLKSVSLCVTMVCCPANVSVVPTSPLLLFSDDRYRCAFMISRLALFVVFLFAVCHGTFSTADAAPGQRAAPGLDSFLAKHCLRCHGPDRVERDLRLDTLSRDFKLGADSHLWGEVMERINSGEMPPEDEPQPSEDEIAAAVEQLDHDLQLGRDARMAARPAVAHYRLSRKEYQNTVYDLLGVRYDPAKPGELNADPRWHGFERIGSRLSLSPSHVERYYSAAETVLSRAFPTEEISPQKVRKTAAELRYAGGKQQHEYLKRFGISRPLRSLIFPGRLQQAFRPNWFGTMGPERSGLYRARMQVSGIRPPNGQTPHLRIGPRTIEAANEGFVELDVVATEDKPEIIEFEVFLETPINLDFNVVVSEIISREKGGHHRNQLSSSSYVFTHTSETQLLNPTGPKLFDEDSNGIFSFVLLDWIEWEGPLVSQAEKATRDDVLPAESASDPEVASQLQRFASRAWRRPVNVKELTPYLAAYQSERDAGAQVRTAYQAAMLGVLTSRHFTYLVEGDPERRDLLTDWELASRLSYFLWSSMPDQTLFENAANGQLSADGLTVQVDRMLADAKLDRFVEDFPRQWLQLHRLGMFPPDAKLYPDYDVWLEESMRGEVVQFFRRVFNENLSIESFIDSDWTMANPRLCEFYGLPTPTAAGFQTVTLQPSEQRGGLLTTGAILGLTSDGTRHRPVHRGVWVSEAIFGKSPPPPPANVDPIEPNPVDQPKATVRQKLLAHAENANCAACHRKIDPLGFAFDQYDAIGQFRTHERVPQGTGAEPLADASGQLPDGRTFANAHEFKQLLLDDRDQFLRAFVEQLCTYALRRVMTVDDQDDLNAIVQQAKADGYRLKDIVRAVALSDLMKKR</sequence>
<feature type="domain" description="Cytochrome C Planctomycete-type" evidence="6">
    <location>
        <begin position="87"/>
        <end position="134"/>
    </location>
</feature>
<dbReference type="Pfam" id="PF07627">
    <property type="entry name" value="PSCyt3"/>
    <property type="match status" value="1"/>
</dbReference>
<dbReference type="InterPro" id="IPR013042">
    <property type="entry name" value="DUF1592"/>
</dbReference>
<evidence type="ECO:0000313" key="9">
    <source>
        <dbReference type="Proteomes" id="UP000315003"/>
    </source>
</evidence>
<keyword evidence="9" id="KW-1185">Reference proteome</keyword>
<dbReference type="Pfam" id="PF07626">
    <property type="entry name" value="PSD3"/>
    <property type="match status" value="1"/>
</dbReference>
<dbReference type="InterPro" id="IPR013043">
    <property type="entry name" value="DUF1595"/>
</dbReference>
<evidence type="ECO:0000259" key="3">
    <source>
        <dbReference type="Pfam" id="PF07626"/>
    </source>
</evidence>
<evidence type="ECO:0000256" key="1">
    <source>
        <dbReference type="SAM" id="Phobius"/>
    </source>
</evidence>
<reference evidence="8 9" key="1">
    <citation type="submission" date="2019-02" db="EMBL/GenBank/DDBJ databases">
        <title>Deep-cultivation of Planctomycetes and their phenomic and genomic characterization uncovers novel biology.</title>
        <authorList>
            <person name="Wiegand S."/>
            <person name="Jogler M."/>
            <person name="Boedeker C."/>
            <person name="Pinto D."/>
            <person name="Vollmers J."/>
            <person name="Rivas-Marin E."/>
            <person name="Kohn T."/>
            <person name="Peeters S.H."/>
            <person name="Heuer A."/>
            <person name="Rast P."/>
            <person name="Oberbeckmann S."/>
            <person name="Bunk B."/>
            <person name="Jeske O."/>
            <person name="Meyerdierks A."/>
            <person name="Storesund J.E."/>
            <person name="Kallscheuer N."/>
            <person name="Luecker S."/>
            <person name="Lage O.M."/>
            <person name="Pohl T."/>
            <person name="Merkel B.J."/>
            <person name="Hornburger P."/>
            <person name="Mueller R.-W."/>
            <person name="Bruemmer F."/>
            <person name="Labrenz M."/>
            <person name="Spormann A.M."/>
            <person name="Op den Camp H."/>
            <person name="Overmann J."/>
            <person name="Amann R."/>
            <person name="Jetten M.S.M."/>
            <person name="Mascher T."/>
            <person name="Medema M.H."/>
            <person name="Devos D.P."/>
            <person name="Kaster A.-K."/>
            <person name="Ovreas L."/>
            <person name="Rohde M."/>
            <person name="Galperin M.Y."/>
            <person name="Jogler C."/>
        </authorList>
    </citation>
    <scope>NUCLEOTIDE SEQUENCE [LARGE SCALE GENOMIC DNA]</scope>
    <source>
        <strain evidence="8 9">SV_7m_r</strain>
    </source>
</reference>
<feature type="domain" description="DUF1585" evidence="2">
    <location>
        <begin position="787"/>
        <end position="859"/>
    </location>
</feature>
<dbReference type="Pfam" id="PF07637">
    <property type="entry name" value="PSD5"/>
    <property type="match status" value="1"/>
</dbReference>
<keyword evidence="1" id="KW-0472">Membrane</keyword>
<feature type="domain" description="DUF1587" evidence="3">
    <location>
        <begin position="172"/>
        <end position="236"/>
    </location>
</feature>
<feature type="transmembrane region" description="Helical" evidence="1">
    <location>
        <begin position="42"/>
        <end position="64"/>
    </location>
</feature>
<name>A0A517T0M2_9BACT</name>
<dbReference type="Pfam" id="PF07635">
    <property type="entry name" value="PSCyt1"/>
    <property type="match status" value="1"/>
</dbReference>
<dbReference type="InterPro" id="IPR013036">
    <property type="entry name" value="DUF1587"/>
</dbReference>
<proteinExistence type="predicted"/>
<evidence type="ECO:0000313" key="8">
    <source>
        <dbReference type="EMBL" id="QDT61927.1"/>
    </source>
</evidence>
<feature type="domain" description="DUF1595" evidence="7">
    <location>
        <begin position="455"/>
        <end position="514"/>
    </location>
</feature>
<feature type="domain" description="DUF1592" evidence="5">
    <location>
        <begin position="523"/>
        <end position="649"/>
    </location>
</feature>
<evidence type="ECO:0000259" key="4">
    <source>
        <dbReference type="Pfam" id="PF07627"/>
    </source>
</evidence>
<evidence type="ECO:0000259" key="7">
    <source>
        <dbReference type="Pfam" id="PF07637"/>
    </source>
</evidence>
<dbReference type="InterPro" id="IPR011429">
    <property type="entry name" value="Cyt_c_Planctomycete-type"/>
</dbReference>
<evidence type="ECO:0000259" key="5">
    <source>
        <dbReference type="Pfam" id="PF07631"/>
    </source>
</evidence>
<keyword evidence="1" id="KW-1133">Transmembrane helix</keyword>
<dbReference type="Pfam" id="PF07631">
    <property type="entry name" value="PSD4"/>
    <property type="match status" value="1"/>
</dbReference>
<dbReference type="Pfam" id="PF07624">
    <property type="entry name" value="PSD2"/>
    <property type="match status" value="1"/>
</dbReference>
<protein>
    <submittedName>
        <fullName evidence="8">Planctomycete cytochrome C</fullName>
    </submittedName>
</protein>
<accession>A0A517T0M2</accession>
<feature type="domain" description="DUF1588" evidence="4">
    <location>
        <begin position="668"/>
        <end position="767"/>
    </location>
</feature>
<evidence type="ECO:0000259" key="6">
    <source>
        <dbReference type="Pfam" id="PF07635"/>
    </source>
</evidence>
<organism evidence="8 9">
    <name type="scientific">Stieleria bergensis</name>
    <dbReference type="NCBI Taxonomy" id="2528025"/>
    <lineage>
        <taxon>Bacteria</taxon>
        <taxon>Pseudomonadati</taxon>
        <taxon>Planctomycetota</taxon>
        <taxon>Planctomycetia</taxon>
        <taxon>Pirellulales</taxon>
        <taxon>Pirellulaceae</taxon>
        <taxon>Stieleria</taxon>
    </lineage>
</organism>
<dbReference type="InterPro" id="IPR013039">
    <property type="entry name" value="DUF1588"/>
</dbReference>
<dbReference type="Proteomes" id="UP000315003">
    <property type="component" value="Chromosome"/>
</dbReference>
<dbReference type="AlphaFoldDB" id="A0A517T0M2"/>
<keyword evidence="1" id="KW-0812">Transmembrane</keyword>
<dbReference type="EMBL" id="CP036272">
    <property type="protein sequence ID" value="QDT61927.1"/>
    <property type="molecule type" value="Genomic_DNA"/>
</dbReference>
<gene>
    <name evidence="8" type="ORF">SV7mr_44680</name>
</gene>
<dbReference type="InterPro" id="IPR011478">
    <property type="entry name" value="DUF1585"/>
</dbReference>